<accession>A0ABN9WII8</accession>
<protein>
    <submittedName>
        <fullName evidence="2">Uncharacterized protein</fullName>
    </submittedName>
</protein>
<dbReference type="EMBL" id="CAUYUJ010018788">
    <property type="protein sequence ID" value="CAK0886320.1"/>
    <property type="molecule type" value="Genomic_DNA"/>
</dbReference>
<organism evidence="2 3">
    <name type="scientific">Prorocentrum cordatum</name>
    <dbReference type="NCBI Taxonomy" id="2364126"/>
    <lineage>
        <taxon>Eukaryota</taxon>
        <taxon>Sar</taxon>
        <taxon>Alveolata</taxon>
        <taxon>Dinophyceae</taxon>
        <taxon>Prorocentrales</taxon>
        <taxon>Prorocentraceae</taxon>
        <taxon>Prorocentrum</taxon>
    </lineage>
</organism>
<evidence type="ECO:0000313" key="3">
    <source>
        <dbReference type="Proteomes" id="UP001189429"/>
    </source>
</evidence>
<feature type="region of interest" description="Disordered" evidence="1">
    <location>
        <begin position="52"/>
        <end position="79"/>
    </location>
</feature>
<gene>
    <name evidence="2" type="ORF">PCOR1329_LOCUS67705</name>
</gene>
<feature type="non-terminal residue" evidence="2">
    <location>
        <position position="79"/>
    </location>
</feature>
<keyword evidence="3" id="KW-1185">Reference proteome</keyword>
<reference evidence="2" key="1">
    <citation type="submission" date="2023-10" db="EMBL/GenBank/DDBJ databases">
        <authorList>
            <person name="Chen Y."/>
            <person name="Shah S."/>
            <person name="Dougan E. K."/>
            <person name="Thang M."/>
            <person name="Chan C."/>
        </authorList>
    </citation>
    <scope>NUCLEOTIDE SEQUENCE [LARGE SCALE GENOMIC DNA]</scope>
</reference>
<sequence>MDLELRVSLGKFDRGVTYNEADYLAIESSPWTVSKRNTVTGDAMVPRKSMAANRMSSFTESSGRRKTIRSKSKALSDLQ</sequence>
<name>A0ABN9WII8_9DINO</name>
<evidence type="ECO:0000313" key="2">
    <source>
        <dbReference type="EMBL" id="CAK0886320.1"/>
    </source>
</evidence>
<evidence type="ECO:0000256" key="1">
    <source>
        <dbReference type="SAM" id="MobiDB-lite"/>
    </source>
</evidence>
<comment type="caution">
    <text evidence="2">The sequence shown here is derived from an EMBL/GenBank/DDBJ whole genome shotgun (WGS) entry which is preliminary data.</text>
</comment>
<dbReference type="Proteomes" id="UP001189429">
    <property type="component" value="Unassembled WGS sequence"/>
</dbReference>
<proteinExistence type="predicted"/>